<proteinExistence type="predicted"/>
<dbReference type="Proteomes" id="UP000327044">
    <property type="component" value="Unassembled WGS sequence"/>
</dbReference>
<comment type="caution">
    <text evidence="2">The sequence shown here is derived from an EMBL/GenBank/DDBJ whole genome shotgun (WGS) entry which is preliminary data.</text>
</comment>
<evidence type="ECO:0000256" key="1">
    <source>
        <dbReference type="SAM" id="SignalP"/>
    </source>
</evidence>
<dbReference type="EMBL" id="VVIM01000001">
    <property type="protein sequence ID" value="KAB0804480.1"/>
    <property type="molecule type" value="Genomic_DNA"/>
</dbReference>
<protein>
    <recommendedName>
        <fullName evidence="4">Protein quiver</fullName>
    </recommendedName>
</protein>
<accession>A0A5N4B540</accession>
<keyword evidence="3" id="KW-1185">Reference proteome</keyword>
<dbReference type="AlphaFoldDB" id="A0A5N4B540"/>
<evidence type="ECO:0000313" key="3">
    <source>
        <dbReference type="Proteomes" id="UP000327044"/>
    </source>
</evidence>
<evidence type="ECO:0000313" key="2">
    <source>
        <dbReference type="EMBL" id="KAB0804480.1"/>
    </source>
</evidence>
<sequence>MYFKLVLACVGFMCLGIASGKYSYKCWECYGMYDHDPKAVDDCRHFVNVTETSTCAEGGMCVFYYGKVKRNGQAVVRTGRMCSLSSCYSNSGWNAENIYCSECTGNYCNSDKY</sequence>
<keyword evidence="1" id="KW-0732">Signal</keyword>
<reference evidence="2 3" key="1">
    <citation type="journal article" date="2018" name="Elife">
        <title>Firefly genomes illuminate parallel origins of bioluminescence in beetles.</title>
        <authorList>
            <person name="Fallon T.R."/>
            <person name="Lower S.E."/>
            <person name="Chang C.H."/>
            <person name="Bessho-Uehara M."/>
            <person name="Martin G.J."/>
            <person name="Bewick A.J."/>
            <person name="Behringer M."/>
            <person name="Debat H.J."/>
            <person name="Wong I."/>
            <person name="Day J.C."/>
            <person name="Suvorov A."/>
            <person name="Silva C.J."/>
            <person name="Stanger-Hall K.F."/>
            <person name="Hall D.W."/>
            <person name="Schmitz R.J."/>
            <person name="Nelson D.R."/>
            <person name="Lewis S.M."/>
            <person name="Shigenobu S."/>
            <person name="Bybee S.M."/>
            <person name="Larracuente A.M."/>
            <person name="Oba Y."/>
            <person name="Weng J.K."/>
        </authorList>
    </citation>
    <scope>NUCLEOTIDE SEQUENCE [LARGE SCALE GENOMIC DNA]</scope>
    <source>
        <strain evidence="2">1611_PpyrPB1</strain>
        <tissue evidence="2">Whole body</tissue>
    </source>
</reference>
<dbReference type="InParanoid" id="A0A5N4B540"/>
<organism evidence="2 3">
    <name type="scientific">Photinus pyralis</name>
    <name type="common">Common eastern firefly</name>
    <name type="synonym">Lampyris pyralis</name>
    <dbReference type="NCBI Taxonomy" id="7054"/>
    <lineage>
        <taxon>Eukaryota</taxon>
        <taxon>Metazoa</taxon>
        <taxon>Ecdysozoa</taxon>
        <taxon>Arthropoda</taxon>
        <taxon>Hexapoda</taxon>
        <taxon>Insecta</taxon>
        <taxon>Pterygota</taxon>
        <taxon>Neoptera</taxon>
        <taxon>Endopterygota</taxon>
        <taxon>Coleoptera</taxon>
        <taxon>Polyphaga</taxon>
        <taxon>Elateriformia</taxon>
        <taxon>Elateroidea</taxon>
        <taxon>Lampyridae</taxon>
        <taxon>Lampyrinae</taxon>
        <taxon>Photinus</taxon>
    </lineage>
</organism>
<name>A0A5N4B540_PHOPY</name>
<evidence type="ECO:0008006" key="4">
    <source>
        <dbReference type="Google" id="ProtNLM"/>
    </source>
</evidence>
<feature type="chain" id="PRO_5024436835" description="Protein quiver" evidence="1">
    <location>
        <begin position="21"/>
        <end position="113"/>
    </location>
</feature>
<feature type="signal peptide" evidence="1">
    <location>
        <begin position="1"/>
        <end position="20"/>
    </location>
</feature>
<gene>
    <name evidence="2" type="ORF">PPYR_01450</name>
</gene>